<dbReference type="SUPFAM" id="SSF55008">
    <property type="entry name" value="HMA, heavy metal-associated domain"/>
    <property type="match status" value="1"/>
</dbReference>
<name>A0A5B6TBJ3_9BACT</name>
<dbReference type="AlphaFoldDB" id="A0A5B6TBJ3"/>
<proteinExistence type="predicted"/>
<dbReference type="InterPro" id="IPR036163">
    <property type="entry name" value="HMA_dom_sf"/>
</dbReference>
<evidence type="ECO:0000313" key="4">
    <source>
        <dbReference type="Proteomes" id="UP000324133"/>
    </source>
</evidence>
<organism evidence="3 4">
    <name type="scientific">Rufibacter hautae</name>
    <dbReference type="NCBI Taxonomy" id="2595005"/>
    <lineage>
        <taxon>Bacteria</taxon>
        <taxon>Pseudomonadati</taxon>
        <taxon>Bacteroidota</taxon>
        <taxon>Cytophagia</taxon>
        <taxon>Cytophagales</taxon>
        <taxon>Hymenobacteraceae</taxon>
        <taxon>Rufibacter</taxon>
    </lineage>
</organism>
<evidence type="ECO:0000259" key="2">
    <source>
        <dbReference type="PROSITE" id="PS50846"/>
    </source>
</evidence>
<protein>
    <submittedName>
        <fullName evidence="3">Heavy-metal-associated domain-containing protein</fullName>
    </submittedName>
</protein>
<dbReference type="InterPro" id="IPR006121">
    <property type="entry name" value="HMA_dom"/>
</dbReference>
<feature type="signal peptide" evidence="1">
    <location>
        <begin position="1"/>
        <end position="22"/>
    </location>
</feature>
<dbReference type="Gene3D" id="3.30.70.100">
    <property type="match status" value="1"/>
</dbReference>
<dbReference type="RefSeq" id="WP_149090602.1">
    <property type="nucleotide sequence ID" value="NZ_VKKY01000002.1"/>
</dbReference>
<reference evidence="3 4" key="1">
    <citation type="submission" date="2019-07" db="EMBL/GenBank/DDBJ databases">
        <title>Rufibacter sp. nov., isolated from lake sediment.</title>
        <authorList>
            <person name="Qu J.-H."/>
        </authorList>
    </citation>
    <scope>NUCLEOTIDE SEQUENCE [LARGE SCALE GENOMIC DNA]</scope>
    <source>
        <strain evidence="3 4">NBS58-1</strain>
    </source>
</reference>
<evidence type="ECO:0000313" key="3">
    <source>
        <dbReference type="EMBL" id="KAA3437538.1"/>
    </source>
</evidence>
<dbReference type="Proteomes" id="UP000324133">
    <property type="component" value="Unassembled WGS sequence"/>
</dbReference>
<comment type="caution">
    <text evidence="3">The sequence shown here is derived from an EMBL/GenBank/DDBJ whole genome shotgun (WGS) entry which is preliminary data.</text>
</comment>
<dbReference type="CDD" id="cd00371">
    <property type="entry name" value="HMA"/>
    <property type="match status" value="1"/>
</dbReference>
<feature type="chain" id="PRO_5023060225" evidence="1">
    <location>
        <begin position="23"/>
        <end position="116"/>
    </location>
</feature>
<dbReference type="PROSITE" id="PS50846">
    <property type="entry name" value="HMA_2"/>
    <property type="match status" value="1"/>
</dbReference>
<evidence type="ECO:0000256" key="1">
    <source>
        <dbReference type="SAM" id="SignalP"/>
    </source>
</evidence>
<gene>
    <name evidence="3" type="ORF">FOA19_09480</name>
</gene>
<dbReference type="OrthoDB" id="5513217at2"/>
<dbReference type="EMBL" id="VKKY01000002">
    <property type="protein sequence ID" value="KAA3437538.1"/>
    <property type="molecule type" value="Genomic_DNA"/>
</dbReference>
<keyword evidence="1" id="KW-0732">Signal</keyword>
<accession>A0A5B6TBJ3</accession>
<sequence length="116" mass="12566">MKTLKIWMLSLVLTGLASFSFAQGGGKAEEVKIKTSAVCDMCKATIEKGLAYEKGVNKATLDVDSKVLTVSFNGQKTSVEKLRKAVNELGYDADDTKATPRAYDRLDGCCKKDAVH</sequence>
<feature type="domain" description="HMA" evidence="2">
    <location>
        <begin position="26"/>
        <end position="94"/>
    </location>
</feature>
<dbReference type="Pfam" id="PF00403">
    <property type="entry name" value="HMA"/>
    <property type="match status" value="1"/>
</dbReference>
<dbReference type="GO" id="GO:0046872">
    <property type="term" value="F:metal ion binding"/>
    <property type="evidence" value="ECO:0007669"/>
    <property type="project" value="InterPro"/>
</dbReference>
<keyword evidence="4" id="KW-1185">Reference proteome</keyword>